<evidence type="ECO:0000313" key="3">
    <source>
        <dbReference type="Proteomes" id="UP000232875"/>
    </source>
</evidence>
<dbReference type="OrthoDB" id="3365359at2759"/>
<dbReference type="Proteomes" id="UP000232875">
    <property type="component" value="Unassembled WGS sequence"/>
</dbReference>
<sequence>MTESAPNNTKDEQRSNLIKLAADGALESHAGDMSGTATEWTHRDKARHHAALLGIGLTASNLERVPAAEQLAPGIRLDLQPACNARPDADTPPGTTQAGDAEQDREPSTDRGPAVGVPPELDPRTPIFRPGKPSAGSIFSIAAQPGTPKSVALDGTDKASERSLRLGPSFSPSLTHSGATDISASESFTSSSRATTPLHSSVRSLGFGPHHARSQSATASAADSEAGSTMSDFSGSIYSTDTRELEQTIERQRMREREMLGGEVGIGGPISAPFVHSTEFFQLHPSSSQLSLSTAATMASSPSQSILDSDSTASLVR</sequence>
<gene>
    <name evidence="2" type="ORF">MVES_003122</name>
</gene>
<dbReference type="STRING" id="2020962.A0A2N1J8F1"/>
<proteinExistence type="predicted"/>
<dbReference type="EMBL" id="KZ454993">
    <property type="protein sequence ID" value="PKI82829.1"/>
    <property type="molecule type" value="Genomic_DNA"/>
</dbReference>
<keyword evidence="3" id="KW-1185">Reference proteome</keyword>
<dbReference type="AlphaFoldDB" id="A0A2N1J8F1"/>
<evidence type="ECO:0000256" key="1">
    <source>
        <dbReference type="SAM" id="MobiDB-lite"/>
    </source>
</evidence>
<name>A0A2N1J8F1_9BASI</name>
<protein>
    <submittedName>
        <fullName evidence="2">Uncharacterized protein</fullName>
    </submittedName>
</protein>
<feature type="compositionally biased region" description="Polar residues" evidence="1">
    <location>
        <begin position="170"/>
        <end position="182"/>
    </location>
</feature>
<feature type="compositionally biased region" description="Basic and acidic residues" evidence="1">
    <location>
        <begin position="155"/>
        <end position="164"/>
    </location>
</feature>
<reference evidence="2 3" key="1">
    <citation type="submission" date="2017-10" db="EMBL/GenBank/DDBJ databases">
        <title>A novel species of cold-tolerant Malassezia isolated from bats.</title>
        <authorList>
            <person name="Lorch J.M."/>
            <person name="Palmer J.M."/>
            <person name="Vanderwolf K.J."/>
            <person name="Schmidt K.Z."/>
            <person name="Verant M.L."/>
            <person name="Weller T.J."/>
            <person name="Blehert D.S."/>
        </authorList>
    </citation>
    <scope>NUCLEOTIDE SEQUENCE [LARGE SCALE GENOMIC DNA]</scope>
    <source>
        <strain evidence="2 3">NWHC:44797-103</strain>
    </source>
</reference>
<evidence type="ECO:0000313" key="2">
    <source>
        <dbReference type="EMBL" id="PKI82829.1"/>
    </source>
</evidence>
<organism evidence="2 3">
    <name type="scientific">Malassezia vespertilionis</name>
    <dbReference type="NCBI Taxonomy" id="2020962"/>
    <lineage>
        <taxon>Eukaryota</taxon>
        <taxon>Fungi</taxon>
        <taxon>Dikarya</taxon>
        <taxon>Basidiomycota</taxon>
        <taxon>Ustilaginomycotina</taxon>
        <taxon>Malasseziomycetes</taxon>
        <taxon>Malasseziales</taxon>
        <taxon>Malasseziaceae</taxon>
        <taxon>Malassezia</taxon>
    </lineage>
</organism>
<feature type="compositionally biased region" description="Polar residues" evidence="1">
    <location>
        <begin position="214"/>
        <end position="240"/>
    </location>
</feature>
<feature type="compositionally biased region" description="Low complexity" evidence="1">
    <location>
        <begin position="183"/>
        <end position="196"/>
    </location>
</feature>
<feature type="compositionally biased region" description="Low complexity" evidence="1">
    <location>
        <begin position="294"/>
        <end position="311"/>
    </location>
</feature>
<feature type="region of interest" description="Disordered" evidence="1">
    <location>
        <begin position="82"/>
        <end position="244"/>
    </location>
</feature>
<accession>A0A2N1J8F1</accession>
<feature type="region of interest" description="Disordered" evidence="1">
    <location>
        <begin position="294"/>
        <end position="317"/>
    </location>
</feature>